<dbReference type="RefSeq" id="WP_081817270.1">
    <property type="nucleotide sequence ID" value="NZ_CP007521.1"/>
</dbReference>
<dbReference type="Gene3D" id="3.90.226.10">
    <property type="entry name" value="2-enoyl-CoA Hydratase, Chain A, domain 1"/>
    <property type="match status" value="1"/>
</dbReference>
<dbReference type="AlphaFoldDB" id="A0A059XL73"/>
<dbReference type="Proteomes" id="UP000027088">
    <property type="component" value="Chromosome"/>
</dbReference>
<sequence>MKNLRTLKSFRILSLTLPVVLLTQSCLQPKTIWKKQINKNIPEELEDLGAKNFNNISSAYSITSNNINLYKHKVNKDYYVNVGEVITKLSGLFDLNLISKNNKNNKNVVSYLANQQKLIFNGENEQVEFESASAFSFVKQSEVRDYNQFLRTNSEDYYTFNGKNLRVFEFKKYGIDVVVKDGDVFLPISIFNLLFCSPNYYNLQFNGVNFLGSSFDESRANRADMPSSYIKFYKTSAQENPLMRQNNYNFMAFLFDNYYGLAKRIYAKYNVNNFYEFIDKIKLKEKILSTNEREYRRAYIDLWYKHLNDLHSRLITHSFANKYTNIINEEGEEYSQKRSDHQQTMQLLFSKREKAYKGNALQFYGDTARIILDDFKIGTINQNNTQERWRHDTYWELDYKISQIRKEDPENRIKNIILDISLNGGGELAALQKSLGFLTNKELSFWLQDRISQSYIETKFNIDTNGDGKYNQNDSYSQYNWYVLTGINTFSAANLFADIVKNTKIAKVIGQKSGGGMFSVFPTVLPDGTNVDISSTNGFTGSRDVEPNSVEDLPYTEDGVEPDIKLDYKDFYSTRLYEVVSQDSKKIQK</sequence>
<proteinExistence type="predicted"/>
<dbReference type="InterPro" id="IPR005151">
    <property type="entry name" value="Tail-specific_protease"/>
</dbReference>
<dbReference type="EMBL" id="CP007521">
    <property type="protein sequence ID" value="AIA29244.1"/>
    <property type="molecule type" value="Genomic_DNA"/>
</dbReference>
<accession>A0A059XL73</accession>
<keyword evidence="2" id="KW-0449">Lipoprotein</keyword>
<dbReference type="PROSITE" id="PS51257">
    <property type="entry name" value="PROKAR_LIPOPROTEIN"/>
    <property type="match status" value="1"/>
</dbReference>
<reference evidence="2 3" key="1">
    <citation type="journal article" date="2014" name="Genome Announc.">
        <title>Complete Genome Sequence of the Bovine Mastitis Pathogen Mycoplasma californicum Strain ST-6T (ATCC 33461T).</title>
        <authorList>
            <person name="Calcutt M.J."/>
            <person name="Foecking M.F."/>
            <person name="Fox L.K."/>
        </authorList>
    </citation>
    <scope>NUCLEOTIDE SEQUENCE [LARGE SCALE GENOMIC DNA]</scope>
    <source>
        <strain evidence="2 3">ST-6</strain>
    </source>
</reference>
<keyword evidence="3" id="KW-1185">Reference proteome</keyword>
<dbReference type="eggNOG" id="COG0793">
    <property type="taxonomic scope" value="Bacteria"/>
</dbReference>
<gene>
    <name evidence="2" type="ORF">MCFN_00325</name>
</gene>
<dbReference type="KEGG" id="mcr:MCFN_00325"/>
<dbReference type="Pfam" id="PF03572">
    <property type="entry name" value="Peptidase_S41"/>
    <property type="match status" value="1"/>
</dbReference>
<evidence type="ECO:0000259" key="1">
    <source>
        <dbReference type="Pfam" id="PF03572"/>
    </source>
</evidence>
<dbReference type="SUPFAM" id="SSF52096">
    <property type="entry name" value="ClpP/crotonase"/>
    <property type="match status" value="1"/>
</dbReference>
<dbReference type="InterPro" id="IPR029045">
    <property type="entry name" value="ClpP/crotonase-like_dom_sf"/>
</dbReference>
<evidence type="ECO:0000313" key="3">
    <source>
        <dbReference type="Proteomes" id="UP000027088"/>
    </source>
</evidence>
<dbReference type="GO" id="GO:0006508">
    <property type="term" value="P:proteolysis"/>
    <property type="evidence" value="ECO:0007669"/>
    <property type="project" value="InterPro"/>
</dbReference>
<dbReference type="GO" id="GO:0008236">
    <property type="term" value="F:serine-type peptidase activity"/>
    <property type="evidence" value="ECO:0007669"/>
    <property type="project" value="InterPro"/>
</dbReference>
<feature type="domain" description="Tail specific protease" evidence="1">
    <location>
        <begin position="378"/>
        <end position="565"/>
    </location>
</feature>
<protein>
    <submittedName>
        <fullName evidence="2">S41B peptidase family lipoprotein</fullName>
    </submittedName>
</protein>
<organism evidence="2 3">
    <name type="scientific">Mycoplasmopsis californica</name>
    <dbReference type="NCBI Taxonomy" id="2113"/>
    <lineage>
        <taxon>Bacteria</taxon>
        <taxon>Bacillati</taxon>
        <taxon>Mycoplasmatota</taxon>
        <taxon>Mycoplasmoidales</taxon>
        <taxon>Metamycoplasmataceae</taxon>
        <taxon>Mycoplasmopsis</taxon>
    </lineage>
</organism>
<name>A0A059XL73_9BACT</name>
<evidence type="ECO:0000313" key="2">
    <source>
        <dbReference type="EMBL" id="AIA29244.1"/>
    </source>
</evidence>